<dbReference type="PANTHER" id="PTHR30047:SF7">
    <property type="entry name" value="HIGH-AFFINITY CHOLINE TRANSPORT PROTEIN"/>
    <property type="match status" value="1"/>
</dbReference>
<organism evidence="10 11">
    <name type="scientific">Corynebacterium frankenforstense DSM 45800</name>
    <dbReference type="NCBI Taxonomy" id="1437875"/>
    <lineage>
        <taxon>Bacteria</taxon>
        <taxon>Bacillati</taxon>
        <taxon>Actinomycetota</taxon>
        <taxon>Actinomycetes</taxon>
        <taxon>Mycobacteriales</taxon>
        <taxon>Corynebacteriaceae</taxon>
        <taxon>Corynebacterium</taxon>
    </lineage>
</organism>
<keyword evidence="7 9" id="KW-0472">Membrane</keyword>
<keyword evidence="6 9" id="KW-1133">Transmembrane helix</keyword>
<feature type="transmembrane region" description="Helical" evidence="9">
    <location>
        <begin position="325"/>
        <end position="348"/>
    </location>
</feature>
<protein>
    <submittedName>
        <fullName evidence="10">Multidrug DMT transporter permease</fullName>
    </submittedName>
</protein>
<keyword evidence="3" id="KW-0813">Transport</keyword>
<comment type="similarity">
    <text evidence="2">Belongs to the BCCT transporter (TC 2.A.15) family.</text>
</comment>
<sequence>MAVTIIAGDSARDVFAVASDWLLSNLGWMYIGGISAAFIFLVCIALSRYGRVKLGDDEDEPEHSFPVWFSMLFAAGLGAVLMFWGVAEPLNHAYNVPMADAESMSEDAIREAFVFTYYHFALHMWVIFVLPGLALGYFIYKRKLPPRLSSVFAPLLGGRIYGLPGKLIDVLAIVGTTFGIAVSVGLGTLQINSGMHQLWGVPEISWMQLLIVVTITAIGCVSVATGLERGVKILSNINIGAAMALMAFVLLAGPTLTLIKFLVESFGLYVTGLPEVMFWTDSFNDNPGWQGKWTVFYWAWTICWSPFAGMFIARISRGRTVREYIFGALAVPSLFSVIWFGIFGRAGIELENSDPGVLTQPVVEEGNVPAALFNLLDAYPLTGLVSAFAVAIIAIFFITSIDSAAMVNDMIASGAEDKTPTWYRVMWGALIGAVAAALLVISPESGIEALQEVAIIVALPFFLTNFVMMYALVKGMTDDAASVRRVRTRQWEVTDSAEKLEEHEARPAPGYDEEGNALDRPILERDEEGHYLVDGEVFSAAEDEDFETGENYRLIEQSRPRSAEEWDD</sequence>
<evidence type="ECO:0000256" key="3">
    <source>
        <dbReference type="ARBA" id="ARBA00022448"/>
    </source>
</evidence>
<feature type="transmembrane region" description="Helical" evidence="9">
    <location>
        <begin position="120"/>
        <end position="140"/>
    </location>
</feature>
<dbReference type="EMBL" id="CP009247">
    <property type="protein sequence ID" value="APT89330.1"/>
    <property type="molecule type" value="Genomic_DNA"/>
</dbReference>
<gene>
    <name evidence="10" type="ORF">CFRA_08805</name>
</gene>
<dbReference type="AlphaFoldDB" id="A0A1L7CU38"/>
<reference evidence="10 11" key="1">
    <citation type="submission" date="2014-08" db="EMBL/GenBank/DDBJ databases">
        <title>Complete genome sequence of Corynebacterium frankenforstense ST18(T) (=DSM 45800(T)), isolated from raw cow milk.</title>
        <authorList>
            <person name="Ruckert C."/>
            <person name="Albersmeier A."/>
            <person name="Winkler A."/>
            <person name="Lipski A."/>
            <person name="Kalinowski J."/>
        </authorList>
    </citation>
    <scope>NUCLEOTIDE SEQUENCE [LARGE SCALE GENOMIC DNA]</scope>
    <source>
        <strain evidence="10 11">ST18</strain>
    </source>
</reference>
<dbReference type="GO" id="GO:0005886">
    <property type="term" value="C:plasma membrane"/>
    <property type="evidence" value="ECO:0007669"/>
    <property type="project" value="UniProtKB-SubCell"/>
</dbReference>
<dbReference type="STRING" id="1437875.CFRA_08805"/>
<dbReference type="KEGG" id="cfk:CFRA_08805"/>
<keyword evidence="5 9" id="KW-0812">Transmembrane</keyword>
<comment type="subcellular location">
    <subcellularLocation>
        <location evidence="1">Cell membrane</location>
        <topology evidence="1">Multi-pass membrane protein</topology>
    </subcellularLocation>
</comment>
<feature type="region of interest" description="Disordered" evidence="8">
    <location>
        <begin position="497"/>
        <end position="520"/>
    </location>
</feature>
<evidence type="ECO:0000313" key="10">
    <source>
        <dbReference type="EMBL" id="APT89330.1"/>
    </source>
</evidence>
<evidence type="ECO:0000256" key="4">
    <source>
        <dbReference type="ARBA" id="ARBA00022475"/>
    </source>
</evidence>
<evidence type="ECO:0000256" key="7">
    <source>
        <dbReference type="ARBA" id="ARBA00023136"/>
    </source>
</evidence>
<dbReference type="GO" id="GO:0022857">
    <property type="term" value="F:transmembrane transporter activity"/>
    <property type="evidence" value="ECO:0007669"/>
    <property type="project" value="InterPro"/>
</dbReference>
<feature type="transmembrane region" description="Helical" evidence="9">
    <location>
        <begin position="295"/>
        <end position="313"/>
    </location>
</feature>
<feature type="transmembrane region" description="Helical" evidence="9">
    <location>
        <begin position="206"/>
        <end position="227"/>
    </location>
</feature>
<feature type="compositionally biased region" description="Basic and acidic residues" evidence="8">
    <location>
        <begin position="556"/>
        <end position="568"/>
    </location>
</feature>
<feature type="transmembrane region" description="Helical" evidence="9">
    <location>
        <begin position="167"/>
        <end position="186"/>
    </location>
</feature>
<proteinExistence type="inferred from homology"/>
<feature type="transmembrane region" description="Helical" evidence="9">
    <location>
        <begin position="239"/>
        <end position="263"/>
    </location>
</feature>
<evidence type="ECO:0000256" key="8">
    <source>
        <dbReference type="SAM" id="MobiDB-lite"/>
    </source>
</evidence>
<evidence type="ECO:0000256" key="1">
    <source>
        <dbReference type="ARBA" id="ARBA00004651"/>
    </source>
</evidence>
<evidence type="ECO:0000256" key="5">
    <source>
        <dbReference type="ARBA" id="ARBA00022692"/>
    </source>
</evidence>
<dbReference type="PANTHER" id="PTHR30047">
    <property type="entry name" value="HIGH-AFFINITY CHOLINE TRANSPORT PROTEIN-RELATED"/>
    <property type="match status" value="1"/>
</dbReference>
<feature type="transmembrane region" description="Helical" evidence="9">
    <location>
        <begin position="67"/>
        <end position="87"/>
    </location>
</feature>
<keyword evidence="4" id="KW-1003">Cell membrane</keyword>
<dbReference type="NCBIfam" id="TIGR00842">
    <property type="entry name" value="bcct"/>
    <property type="match status" value="1"/>
</dbReference>
<accession>A0A1L7CU38</accession>
<feature type="compositionally biased region" description="Basic and acidic residues" evidence="8">
    <location>
        <begin position="497"/>
        <end position="506"/>
    </location>
</feature>
<feature type="transmembrane region" description="Helical" evidence="9">
    <location>
        <begin position="378"/>
        <end position="401"/>
    </location>
</feature>
<feature type="region of interest" description="Disordered" evidence="8">
    <location>
        <begin position="543"/>
        <end position="568"/>
    </location>
</feature>
<evidence type="ECO:0000256" key="6">
    <source>
        <dbReference type="ARBA" id="ARBA00022989"/>
    </source>
</evidence>
<name>A0A1L7CU38_9CORY</name>
<dbReference type="Pfam" id="PF02028">
    <property type="entry name" value="BCCT"/>
    <property type="match status" value="1"/>
</dbReference>
<feature type="transmembrane region" description="Helical" evidence="9">
    <location>
        <begin position="453"/>
        <end position="473"/>
    </location>
</feature>
<evidence type="ECO:0000313" key="11">
    <source>
        <dbReference type="Proteomes" id="UP000185434"/>
    </source>
</evidence>
<dbReference type="InterPro" id="IPR000060">
    <property type="entry name" value="BCCT_transptr"/>
</dbReference>
<evidence type="ECO:0000256" key="2">
    <source>
        <dbReference type="ARBA" id="ARBA00005658"/>
    </source>
</evidence>
<feature type="transmembrane region" description="Helical" evidence="9">
    <location>
        <begin position="27"/>
        <end position="46"/>
    </location>
</feature>
<evidence type="ECO:0000256" key="9">
    <source>
        <dbReference type="SAM" id="Phobius"/>
    </source>
</evidence>
<keyword evidence="11" id="KW-1185">Reference proteome</keyword>
<feature type="transmembrane region" description="Helical" evidence="9">
    <location>
        <begin position="422"/>
        <end position="441"/>
    </location>
</feature>
<dbReference type="Proteomes" id="UP000185434">
    <property type="component" value="Chromosome"/>
</dbReference>